<sequence length="89" mass="10265">MLGTTWAARHCTGRLPWATTTWCASSSRATATSWTWTPEMPSATPRCTWRVRRSAARRPGCSSRRAAGRTSRTRKRRRLFRWLLLPSEE</sequence>
<protein>
    <submittedName>
        <fullName evidence="1">Putative secreted protein</fullName>
    </submittedName>
</protein>
<organism evidence="1">
    <name type="scientific">Ixodes scapularis</name>
    <name type="common">Black-legged tick</name>
    <name type="synonym">Deer tick</name>
    <dbReference type="NCBI Taxonomy" id="6945"/>
    <lineage>
        <taxon>Eukaryota</taxon>
        <taxon>Metazoa</taxon>
        <taxon>Ecdysozoa</taxon>
        <taxon>Arthropoda</taxon>
        <taxon>Chelicerata</taxon>
        <taxon>Arachnida</taxon>
        <taxon>Acari</taxon>
        <taxon>Parasitiformes</taxon>
        <taxon>Ixodida</taxon>
        <taxon>Ixodoidea</taxon>
        <taxon>Ixodidae</taxon>
        <taxon>Ixodinae</taxon>
        <taxon>Ixodes</taxon>
    </lineage>
</organism>
<dbReference type="AlphaFoldDB" id="A0A4D5REV4"/>
<dbReference type="EMBL" id="GHJT01001515">
    <property type="protein sequence ID" value="MOY35486.1"/>
    <property type="molecule type" value="Transcribed_RNA"/>
</dbReference>
<name>A0A4D5REV4_IXOSC</name>
<evidence type="ECO:0000313" key="1">
    <source>
        <dbReference type="EMBL" id="MOY35486.1"/>
    </source>
</evidence>
<accession>A0A4D5REV4</accession>
<proteinExistence type="predicted"/>
<reference evidence="1" key="1">
    <citation type="submission" date="2019-04" db="EMBL/GenBank/DDBJ databases">
        <title>An insight into the mialome of Ixodes scapularis.</title>
        <authorList>
            <person name="Ribeiro J.M."/>
            <person name="Mather T.N."/>
            <person name="Karim S."/>
        </authorList>
    </citation>
    <scope>NUCLEOTIDE SEQUENCE</scope>
</reference>